<dbReference type="Proteomes" id="UP000053825">
    <property type="component" value="Unassembled WGS sequence"/>
</dbReference>
<reference evidence="2 3" key="1">
    <citation type="submission" date="2015-07" db="EMBL/GenBank/DDBJ databases">
        <title>The genome of Habropoda laboriosa.</title>
        <authorList>
            <person name="Pan H."/>
            <person name="Kapheim K."/>
        </authorList>
    </citation>
    <scope>NUCLEOTIDE SEQUENCE [LARGE SCALE GENOMIC DNA]</scope>
    <source>
        <strain evidence="2">0110345459</strain>
    </source>
</reference>
<evidence type="ECO:0000313" key="3">
    <source>
        <dbReference type="Proteomes" id="UP000053825"/>
    </source>
</evidence>
<dbReference type="AlphaFoldDB" id="A0A0L7RFD9"/>
<name>A0A0L7RFD9_9HYME</name>
<gene>
    <name evidence="2" type="ORF">WH47_05486</name>
</gene>
<feature type="coiled-coil region" evidence="1">
    <location>
        <begin position="52"/>
        <end position="121"/>
    </location>
</feature>
<dbReference type="OrthoDB" id="7691513at2759"/>
<evidence type="ECO:0008006" key="4">
    <source>
        <dbReference type="Google" id="ProtNLM"/>
    </source>
</evidence>
<proteinExistence type="predicted"/>
<accession>A0A0L7RFD9</accession>
<protein>
    <recommendedName>
        <fullName evidence="4">Kinetochore protein SPC25</fullName>
    </recommendedName>
</protein>
<dbReference type="EMBL" id="KQ414606">
    <property type="protein sequence ID" value="KOC69543.1"/>
    <property type="molecule type" value="Genomic_DNA"/>
</dbReference>
<evidence type="ECO:0000256" key="1">
    <source>
        <dbReference type="SAM" id="Coils"/>
    </source>
</evidence>
<keyword evidence="3" id="KW-1185">Reference proteome</keyword>
<organism evidence="2 3">
    <name type="scientific">Habropoda laboriosa</name>
    <dbReference type="NCBI Taxonomy" id="597456"/>
    <lineage>
        <taxon>Eukaryota</taxon>
        <taxon>Metazoa</taxon>
        <taxon>Ecdysozoa</taxon>
        <taxon>Arthropoda</taxon>
        <taxon>Hexapoda</taxon>
        <taxon>Insecta</taxon>
        <taxon>Pterygota</taxon>
        <taxon>Neoptera</taxon>
        <taxon>Endopterygota</taxon>
        <taxon>Hymenoptera</taxon>
        <taxon>Apocrita</taxon>
        <taxon>Aculeata</taxon>
        <taxon>Apoidea</taxon>
        <taxon>Anthophila</taxon>
        <taxon>Apidae</taxon>
        <taxon>Habropoda</taxon>
    </lineage>
</organism>
<keyword evidence="1" id="KW-0175">Coiled coil</keyword>
<evidence type="ECO:0000313" key="2">
    <source>
        <dbReference type="EMBL" id="KOC69543.1"/>
    </source>
</evidence>
<sequence>MEEFDCDIAHILENRDFNVFGKLSSLCSNFRKKIAAKVENAIEYEIQCMQKRTQSANKISELQQEVENLKSEIDATKLQQKIVDKKIINAVKQQEKLKEEVHDAELKRDSLTLEMVDLQQESEKRKEHKILTWNAIKRVCQIYKQYLDFHIRLINNKEHEQIKISLFIKDTATRDKYFVVLVHSNNQWKVEEIQPMLKAEHLSNFKGIVDFSKESEISNINAFLCKLRHVFLKYYLNTE</sequence>